<evidence type="ECO:0000313" key="6">
    <source>
        <dbReference type="Proteomes" id="UP001596163"/>
    </source>
</evidence>
<dbReference type="RefSeq" id="WP_377912536.1">
    <property type="nucleotide sequence ID" value="NZ_JBHSKS010000002.1"/>
</dbReference>
<proteinExistence type="inferred from homology"/>
<dbReference type="Gene3D" id="3.10.180.10">
    <property type="entry name" value="2,3-Dihydroxybiphenyl 1,2-Dioxygenase, domain 1"/>
    <property type="match status" value="1"/>
</dbReference>
<protein>
    <recommendedName>
        <fullName evidence="2">Bleomycin resistance protein</fullName>
    </recommendedName>
</protein>
<reference evidence="6" key="1">
    <citation type="journal article" date="2019" name="Int. J. Syst. Evol. Microbiol.">
        <title>The Global Catalogue of Microorganisms (GCM) 10K type strain sequencing project: providing services to taxonomists for standard genome sequencing and annotation.</title>
        <authorList>
            <consortium name="The Broad Institute Genomics Platform"/>
            <consortium name="The Broad Institute Genome Sequencing Center for Infectious Disease"/>
            <person name="Wu L."/>
            <person name="Ma J."/>
        </authorList>
    </citation>
    <scope>NUCLEOTIDE SEQUENCE [LARGE SCALE GENOMIC DNA]</scope>
    <source>
        <strain evidence="6">CGMCC 1.7030</strain>
    </source>
</reference>
<evidence type="ECO:0000256" key="1">
    <source>
        <dbReference type="ARBA" id="ARBA00011051"/>
    </source>
</evidence>
<dbReference type="InterPro" id="IPR037523">
    <property type="entry name" value="VOC_core"/>
</dbReference>
<dbReference type="CDD" id="cd08349">
    <property type="entry name" value="BLMA_like"/>
    <property type="match status" value="1"/>
</dbReference>
<gene>
    <name evidence="5" type="ORF">ACFPIK_04210</name>
</gene>
<organism evidence="5 6">
    <name type="scientific">Algoriphagus aquatilis</name>
    <dbReference type="NCBI Taxonomy" id="490186"/>
    <lineage>
        <taxon>Bacteria</taxon>
        <taxon>Pseudomonadati</taxon>
        <taxon>Bacteroidota</taxon>
        <taxon>Cytophagia</taxon>
        <taxon>Cytophagales</taxon>
        <taxon>Cyclobacteriaceae</taxon>
        <taxon>Algoriphagus</taxon>
    </lineage>
</organism>
<evidence type="ECO:0000313" key="5">
    <source>
        <dbReference type="EMBL" id="MFC5190957.1"/>
    </source>
</evidence>
<evidence type="ECO:0000256" key="3">
    <source>
        <dbReference type="ARBA" id="ARBA00023251"/>
    </source>
</evidence>
<keyword evidence="6" id="KW-1185">Reference proteome</keyword>
<comment type="similarity">
    <text evidence="1">Belongs to the bleomycin resistance protein family.</text>
</comment>
<sequence>MKVIPRLPARDLDQTREFFEKHLLFSTQSRYPDYLVMKKAEVELHFFHFPDLDPLSNYAMIYLRMVEGIDSLYEDFLQREVPIHPNGSLENKPWGMREFAILDPNHTLLTFGQLLD</sequence>
<dbReference type="InterPro" id="IPR004360">
    <property type="entry name" value="Glyas_Fos-R_dOase_dom"/>
</dbReference>
<evidence type="ECO:0000259" key="4">
    <source>
        <dbReference type="PROSITE" id="PS51819"/>
    </source>
</evidence>
<dbReference type="SUPFAM" id="SSF54593">
    <property type="entry name" value="Glyoxalase/Bleomycin resistance protein/Dihydroxybiphenyl dioxygenase"/>
    <property type="match status" value="1"/>
</dbReference>
<dbReference type="Pfam" id="PF00903">
    <property type="entry name" value="Glyoxalase"/>
    <property type="match status" value="1"/>
</dbReference>
<dbReference type="InterPro" id="IPR029068">
    <property type="entry name" value="Glyas_Bleomycin-R_OHBP_Dase"/>
</dbReference>
<name>A0ABW0BT81_9BACT</name>
<evidence type="ECO:0000256" key="2">
    <source>
        <dbReference type="ARBA" id="ARBA00021572"/>
    </source>
</evidence>
<dbReference type="PROSITE" id="PS51819">
    <property type="entry name" value="VOC"/>
    <property type="match status" value="1"/>
</dbReference>
<keyword evidence="3" id="KW-0046">Antibiotic resistance</keyword>
<comment type="caution">
    <text evidence="5">The sequence shown here is derived from an EMBL/GenBank/DDBJ whole genome shotgun (WGS) entry which is preliminary data.</text>
</comment>
<dbReference type="InterPro" id="IPR000335">
    <property type="entry name" value="Bleomycin-R"/>
</dbReference>
<dbReference type="Proteomes" id="UP001596163">
    <property type="component" value="Unassembled WGS sequence"/>
</dbReference>
<dbReference type="EMBL" id="JBHSKS010000002">
    <property type="protein sequence ID" value="MFC5190957.1"/>
    <property type="molecule type" value="Genomic_DNA"/>
</dbReference>
<accession>A0ABW0BT81</accession>
<feature type="domain" description="VOC" evidence="4">
    <location>
        <begin position="1"/>
        <end position="114"/>
    </location>
</feature>